<dbReference type="Pfam" id="PF00903">
    <property type="entry name" value="Glyoxalase"/>
    <property type="match status" value="1"/>
</dbReference>
<dbReference type="AlphaFoldDB" id="A0AAU7EJX9"/>
<dbReference type="PROSITE" id="PS51819">
    <property type="entry name" value="VOC"/>
    <property type="match status" value="1"/>
</dbReference>
<dbReference type="RefSeq" id="WP_308991864.1">
    <property type="nucleotide sequence ID" value="NZ_CP155618.1"/>
</dbReference>
<feature type="domain" description="VOC" evidence="1">
    <location>
        <begin position="16"/>
        <end position="130"/>
    </location>
</feature>
<dbReference type="PANTHER" id="PTHR43279:SF1">
    <property type="entry name" value="CATECHOL-2,3-DIOXYGENASE"/>
    <property type="match status" value="1"/>
</dbReference>
<evidence type="ECO:0000313" key="3">
    <source>
        <dbReference type="Proteomes" id="UP001224325"/>
    </source>
</evidence>
<reference evidence="2" key="1">
    <citation type="submission" date="2024-04" db="EMBL/GenBank/DDBJ databases">
        <title>Mariniflexile litorale, isolated from the shallow sediments of the Sea of Japan.</title>
        <authorList>
            <person name="Romanenko L."/>
            <person name="Isaeva M."/>
        </authorList>
    </citation>
    <scope>NUCLEOTIDE SEQUENCE [LARGE SCALE GENOMIC DNA]</scope>
    <source>
        <strain evidence="2">KMM 9835</strain>
    </source>
</reference>
<keyword evidence="3" id="KW-1185">Reference proteome</keyword>
<dbReference type="Proteomes" id="UP001224325">
    <property type="component" value="Chromosome"/>
</dbReference>
<dbReference type="InterPro" id="IPR037523">
    <property type="entry name" value="VOC_core"/>
</dbReference>
<proteinExistence type="predicted"/>
<dbReference type="PANTHER" id="PTHR43279">
    <property type="entry name" value="CATECHOL-2,3-DIOXYGENASE"/>
    <property type="match status" value="1"/>
</dbReference>
<gene>
    <name evidence="2" type="ORF">QLS71_006380</name>
</gene>
<dbReference type="InterPro" id="IPR004360">
    <property type="entry name" value="Glyas_Fos-R_dOase_dom"/>
</dbReference>
<dbReference type="InterPro" id="IPR029068">
    <property type="entry name" value="Glyas_Bleomycin-R_OHBP_Dase"/>
</dbReference>
<organism evidence="2 3">
    <name type="scientific">Mariniflexile litorale</name>
    <dbReference type="NCBI Taxonomy" id="3045158"/>
    <lineage>
        <taxon>Bacteria</taxon>
        <taxon>Pseudomonadati</taxon>
        <taxon>Bacteroidota</taxon>
        <taxon>Flavobacteriia</taxon>
        <taxon>Flavobacteriales</taxon>
        <taxon>Flavobacteriaceae</taxon>
        <taxon>Mariniflexile</taxon>
    </lineage>
</organism>
<evidence type="ECO:0000313" key="2">
    <source>
        <dbReference type="EMBL" id="XBL15638.1"/>
    </source>
</evidence>
<name>A0AAU7EJX9_9FLAO</name>
<dbReference type="KEGG" id="mlil:QLS71_006380"/>
<accession>A0AAU7EJX9</accession>
<protein>
    <submittedName>
        <fullName evidence="2">VOC family protein</fullName>
    </submittedName>
</protein>
<dbReference type="SUPFAM" id="SSF54593">
    <property type="entry name" value="Glyoxalase/Bleomycin resistance protein/Dihydroxybiphenyl dioxygenase"/>
    <property type="match status" value="2"/>
</dbReference>
<sequence length="295" mass="33406">MLNSNKFNSNSSDFASFGAIHLNITNIEKSTLFWTKIVGMKLRKTSGNMAEFGSVSRTLVVVHETAKKPFTKGYSGLYHVAIHAPNKVEFASMLNRLAINNYPFTPVDHTMSKSLYLDDPDGINIEFTLETPKRFKRMHSDGGLRIEDSEGNIKSATDYLDIKEVLKDLVDNDIDKMISEDSNIGHLHLYANSVEKSTEFYKKIGFIPFNYLPQFVYSDLGAGGAYQHRLALNSWHGMNRPLAPSENAGMKYFQINFKTKEKLKEALENVSEYKKNDDGYWVLDPTGNKIILTHS</sequence>
<dbReference type="Gene3D" id="3.10.180.10">
    <property type="entry name" value="2,3-Dihydroxybiphenyl 1,2-Dioxygenase, domain 1"/>
    <property type="match status" value="2"/>
</dbReference>
<evidence type="ECO:0000259" key="1">
    <source>
        <dbReference type="PROSITE" id="PS51819"/>
    </source>
</evidence>
<dbReference type="EMBL" id="CP155618">
    <property type="protein sequence ID" value="XBL15638.1"/>
    <property type="molecule type" value="Genomic_DNA"/>
</dbReference>